<dbReference type="Pfam" id="PF01510">
    <property type="entry name" value="Amidase_2"/>
    <property type="match status" value="1"/>
</dbReference>
<accession>A0ABY2R580</accession>
<dbReference type="Proteomes" id="UP000306038">
    <property type="component" value="Unassembled WGS sequence"/>
</dbReference>
<feature type="domain" description="N-acetylmuramoyl-L-alanine amidase" evidence="1">
    <location>
        <begin position="1"/>
        <end position="129"/>
    </location>
</feature>
<evidence type="ECO:0000313" key="2">
    <source>
        <dbReference type="EMBL" id="THV58350.1"/>
    </source>
</evidence>
<dbReference type="InterPro" id="IPR036505">
    <property type="entry name" value="Amidase/PGRP_sf"/>
</dbReference>
<sequence>MKSMRTINYIVIHCTATQPDVTIESIKTYWKENLKWKNPGYHYMIKSDGEIVNTLPIDRVSNGVAGWNSQIINISYIGGIDKSNHPKDTRTKDQKKSIVKLLRELKSKFPKAKIQGHRDFPNVHKACPSFDAKKEYAGLS</sequence>
<organism evidence="2 3">
    <name type="scientific">Chryseobacterium candidae</name>
    <dbReference type="NCBI Taxonomy" id="1978493"/>
    <lineage>
        <taxon>Bacteria</taxon>
        <taxon>Pseudomonadati</taxon>
        <taxon>Bacteroidota</taxon>
        <taxon>Flavobacteriia</taxon>
        <taxon>Flavobacteriales</taxon>
        <taxon>Weeksellaceae</taxon>
        <taxon>Chryseobacterium group</taxon>
        <taxon>Chryseobacterium</taxon>
    </lineage>
</organism>
<dbReference type="EMBL" id="SDLV01000025">
    <property type="protein sequence ID" value="THV58350.1"/>
    <property type="molecule type" value="Genomic_DNA"/>
</dbReference>
<proteinExistence type="predicted"/>
<name>A0ABY2R580_9FLAO</name>
<protein>
    <submittedName>
        <fullName evidence="2">N-acetylmuramoyl-L-alanine amidase</fullName>
    </submittedName>
</protein>
<dbReference type="SMART" id="SM00644">
    <property type="entry name" value="Ami_2"/>
    <property type="match status" value="1"/>
</dbReference>
<gene>
    <name evidence="2" type="ORF">EK417_12045</name>
</gene>
<reference evidence="2 3" key="1">
    <citation type="submission" date="2019-01" db="EMBL/GenBank/DDBJ databases">
        <authorList>
            <person name="B I."/>
            <person name="Ch S."/>
            <person name="Ch V.R."/>
        </authorList>
    </citation>
    <scope>NUCLEOTIDE SEQUENCE [LARGE SCALE GENOMIC DNA]</scope>
    <source>
        <strain evidence="2 3">JC507</strain>
    </source>
</reference>
<dbReference type="SUPFAM" id="SSF55846">
    <property type="entry name" value="N-acetylmuramoyl-L-alanine amidase-like"/>
    <property type="match status" value="1"/>
</dbReference>
<dbReference type="InterPro" id="IPR002502">
    <property type="entry name" value="Amidase_domain"/>
</dbReference>
<evidence type="ECO:0000259" key="1">
    <source>
        <dbReference type="SMART" id="SM00644"/>
    </source>
</evidence>
<comment type="caution">
    <text evidence="2">The sequence shown here is derived from an EMBL/GenBank/DDBJ whole genome shotgun (WGS) entry which is preliminary data.</text>
</comment>
<keyword evidence="3" id="KW-1185">Reference proteome</keyword>
<evidence type="ECO:0000313" key="3">
    <source>
        <dbReference type="Proteomes" id="UP000306038"/>
    </source>
</evidence>
<dbReference type="Gene3D" id="3.40.80.10">
    <property type="entry name" value="Peptidoglycan recognition protein-like"/>
    <property type="match status" value="1"/>
</dbReference>
<dbReference type="CDD" id="cd06583">
    <property type="entry name" value="PGRP"/>
    <property type="match status" value="1"/>
</dbReference>